<reference evidence="2" key="2">
    <citation type="journal article" date="2018" name="Environ. Sci. Technol.">
        <title>The Toxicogenome of Hyalella azteca: A Model for Sediment Ecotoxicology and Evolutionary Toxicology.</title>
        <authorList>
            <person name="Poynton H.C."/>
            <person name="Hasenbein S."/>
            <person name="Benoit J.B."/>
            <person name="Sepulveda M.S."/>
            <person name="Poelchau M.F."/>
            <person name="Hughes D.S.T."/>
            <person name="Murali S.C."/>
            <person name="Chen S."/>
            <person name="Glastad K.M."/>
            <person name="Goodisman M.A.D."/>
            <person name="Werren J.H."/>
            <person name="Vineis J.H."/>
            <person name="Bowen J.L."/>
            <person name="Friedrich M."/>
            <person name="Jones J."/>
            <person name="Robertson H.M."/>
            <person name="Feyereisen R."/>
            <person name="Mechler-Hickson A."/>
            <person name="Mathers N."/>
            <person name="Lee C.E."/>
            <person name="Colbourne J.K."/>
            <person name="Biales A."/>
            <person name="Johnston J.S."/>
            <person name="Wellborn G.A."/>
            <person name="Rosendale A.J."/>
            <person name="Cridge A.G."/>
            <person name="Munoz-Torres M.C."/>
            <person name="Bain P.A."/>
            <person name="Manny A.R."/>
            <person name="Major K.M."/>
            <person name="Lambert F.N."/>
            <person name="Vulpe C.D."/>
            <person name="Tuck P."/>
            <person name="Blalock B.J."/>
            <person name="Lin Y.Y."/>
            <person name="Smith M.E."/>
            <person name="Ochoa-Acuna H."/>
            <person name="Chen M.M."/>
            <person name="Childers C.P."/>
            <person name="Qu J."/>
            <person name="Dugan S."/>
            <person name="Lee S.L."/>
            <person name="Chao H."/>
            <person name="Dinh H."/>
            <person name="Han Y."/>
            <person name="Doddapaneni H."/>
            <person name="Worley K.C."/>
            <person name="Muzny D.M."/>
            <person name="Gibbs R.A."/>
            <person name="Richards S."/>
        </authorList>
    </citation>
    <scope>NUCLEOTIDE SEQUENCE</scope>
    <source>
        <strain evidence="2">HAZT.00-mixed</strain>
        <tissue evidence="2">Whole organism</tissue>
    </source>
</reference>
<evidence type="ECO:0008006" key="3">
    <source>
        <dbReference type="Google" id="ProtNLM"/>
    </source>
</evidence>
<proteinExistence type="predicted"/>
<name>A0A6A0HC69_HYAAZ</name>
<evidence type="ECO:0000256" key="1">
    <source>
        <dbReference type="SAM" id="MobiDB-lite"/>
    </source>
</evidence>
<accession>A0A6A0HC69</accession>
<comment type="caution">
    <text evidence="2">The sequence shown here is derived from an EMBL/GenBank/DDBJ whole genome shotgun (WGS) entry which is preliminary data.</text>
</comment>
<feature type="compositionally biased region" description="Basic and acidic residues" evidence="1">
    <location>
        <begin position="55"/>
        <end position="68"/>
    </location>
</feature>
<dbReference type="AlphaFoldDB" id="A0A6A0HC69"/>
<gene>
    <name evidence="2" type="ORF">HAZT_HAZT004941</name>
</gene>
<feature type="region of interest" description="Disordered" evidence="1">
    <location>
        <begin position="55"/>
        <end position="82"/>
    </location>
</feature>
<dbReference type="EMBL" id="JQDR03002817">
    <property type="protein sequence ID" value="KAA0202864.1"/>
    <property type="molecule type" value="Genomic_DNA"/>
</dbReference>
<dbReference type="Proteomes" id="UP000711488">
    <property type="component" value="Unassembled WGS sequence"/>
</dbReference>
<sequence length="82" mass="9288">MYRGGAAAQIASEMKRYHLDVLGISECRWTGAGRTRYIIPTQERPQSNMGICRWKSKESDRPPPDQRQVEIICPGHAGTERS</sequence>
<protein>
    <recommendedName>
        <fullName evidence="3">Endonuclease/exonuclease/phosphatase domain-containing protein</fullName>
    </recommendedName>
</protein>
<organism evidence="2">
    <name type="scientific">Hyalella azteca</name>
    <name type="common">Amphipod</name>
    <dbReference type="NCBI Taxonomy" id="294128"/>
    <lineage>
        <taxon>Eukaryota</taxon>
        <taxon>Metazoa</taxon>
        <taxon>Ecdysozoa</taxon>
        <taxon>Arthropoda</taxon>
        <taxon>Crustacea</taxon>
        <taxon>Multicrustacea</taxon>
        <taxon>Malacostraca</taxon>
        <taxon>Eumalacostraca</taxon>
        <taxon>Peracarida</taxon>
        <taxon>Amphipoda</taxon>
        <taxon>Senticaudata</taxon>
        <taxon>Talitrida</taxon>
        <taxon>Talitroidea</taxon>
        <taxon>Hyalellidae</taxon>
        <taxon>Hyalella</taxon>
    </lineage>
</organism>
<evidence type="ECO:0000313" key="2">
    <source>
        <dbReference type="EMBL" id="KAA0202864.1"/>
    </source>
</evidence>
<reference evidence="2" key="1">
    <citation type="submission" date="2014-08" db="EMBL/GenBank/DDBJ databases">
        <authorList>
            <person name="Murali S."/>
            <person name="Richards S."/>
            <person name="Bandaranaike D."/>
            <person name="Bellair M."/>
            <person name="Blankenburg K."/>
            <person name="Chao H."/>
            <person name="Dinh H."/>
            <person name="Doddapaneni H."/>
            <person name="Dugan-Rocha S."/>
            <person name="Elkadiri S."/>
            <person name="Gnanaolivu R."/>
            <person name="Hughes D."/>
            <person name="Lee S."/>
            <person name="Li M."/>
            <person name="Ming W."/>
            <person name="Munidasa M."/>
            <person name="Muniz J."/>
            <person name="Nguyen L."/>
            <person name="Osuji N."/>
            <person name="Pu L.-L."/>
            <person name="Puazo M."/>
            <person name="Skinner E."/>
            <person name="Qu C."/>
            <person name="Quiroz J."/>
            <person name="Raj R."/>
            <person name="Weissenberger G."/>
            <person name="Xin Y."/>
            <person name="Zou X."/>
            <person name="Han Y."/>
            <person name="Worley K."/>
            <person name="Muzny D."/>
            <person name="Gibbs R."/>
        </authorList>
    </citation>
    <scope>NUCLEOTIDE SEQUENCE</scope>
    <source>
        <strain evidence="2">HAZT.00-mixed</strain>
        <tissue evidence="2">Whole organism</tissue>
    </source>
</reference>
<reference evidence="2" key="3">
    <citation type="submission" date="2019-06" db="EMBL/GenBank/DDBJ databases">
        <authorList>
            <person name="Poynton C."/>
            <person name="Hasenbein S."/>
            <person name="Benoit J.B."/>
            <person name="Sepulveda M.S."/>
            <person name="Poelchau M.F."/>
            <person name="Murali S.C."/>
            <person name="Chen S."/>
            <person name="Glastad K.M."/>
            <person name="Werren J.H."/>
            <person name="Vineis J.H."/>
            <person name="Bowen J.L."/>
            <person name="Friedrich M."/>
            <person name="Jones J."/>
            <person name="Robertson H.M."/>
            <person name="Feyereisen R."/>
            <person name="Mechler-Hickson A."/>
            <person name="Mathers N."/>
            <person name="Lee C.E."/>
            <person name="Colbourne J.K."/>
            <person name="Biales A."/>
            <person name="Johnston J.S."/>
            <person name="Wellborn G.A."/>
            <person name="Rosendale A.J."/>
            <person name="Cridge A.G."/>
            <person name="Munoz-Torres M.C."/>
            <person name="Bain P.A."/>
            <person name="Manny A.R."/>
            <person name="Major K.M."/>
            <person name="Lambert F.N."/>
            <person name="Vulpe C.D."/>
            <person name="Tuck P."/>
            <person name="Blalock B.J."/>
            <person name="Lin Y.-Y."/>
            <person name="Smith M.E."/>
            <person name="Ochoa-Acuna H."/>
            <person name="Chen M.-J.M."/>
            <person name="Childers C.P."/>
            <person name="Qu J."/>
            <person name="Dugan S."/>
            <person name="Lee S.L."/>
            <person name="Chao H."/>
            <person name="Dinh H."/>
            <person name="Han Y."/>
            <person name="Doddapaneni H."/>
            <person name="Worley K.C."/>
            <person name="Muzny D.M."/>
            <person name="Gibbs R.A."/>
            <person name="Richards S."/>
        </authorList>
    </citation>
    <scope>NUCLEOTIDE SEQUENCE</scope>
    <source>
        <strain evidence="2">HAZT.00-mixed</strain>
        <tissue evidence="2">Whole organism</tissue>
    </source>
</reference>